<name>A0A0K8TPV3_TABBR</name>
<accession>A0A0K8TPV3</accession>
<reference evidence="6" key="1">
    <citation type="journal article" date="2015" name="Insect Biochem. Mol. Biol.">
        <title>An insight into the sialome of the horse fly, Tabanus bromius.</title>
        <authorList>
            <person name="Ribeiro J.M."/>
            <person name="Kazimirova M."/>
            <person name="Takac P."/>
            <person name="Andersen J.F."/>
            <person name="Francischetti I.M."/>
        </authorList>
    </citation>
    <scope>NUCLEOTIDE SEQUENCE</scope>
</reference>
<dbReference type="InterPro" id="IPR014044">
    <property type="entry name" value="CAP_dom"/>
</dbReference>
<proteinExistence type="evidence at transcript level"/>
<evidence type="ECO:0000313" key="6">
    <source>
        <dbReference type="EMBL" id="JAI16404.1"/>
    </source>
</evidence>
<dbReference type="SMART" id="SM00198">
    <property type="entry name" value="SCP"/>
    <property type="match status" value="1"/>
</dbReference>
<dbReference type="InterPro" id="IPR035940">
    <property type="entry name" value="CAP_sf"/>
</dbReference>
<dbReference type="Gene3D" id="3.40.33.10">
    <property type="entry name" value="CAP"/>
    <property type="match status" value="1"/>
</dbReference>
<dbReference type="InterPro" id="IPR034763">
    <property type="entry name" value="P14a_insect"/>
</dbReference>
<keyword evidence="4" id="KW-0732">Signal</keyword>
<dbReference type="Pfam" id="PF00188">
    <property type="entry name" value="CAP"/>
    <property type="match status" value="1"/>
</dbReference>
<dbReference type="InterPro" id="IPR001283">
    <property type="entry name" value="CRISP-related"/>
</dbReference>
<evidence type="ECO:0000256" key="2">
    <source>
        <dbReference type="ARBA" id="ARBA00009923"/>
    </source>
</evidence>
<feature type="domain" description="SCP" evidence="5">
    <location>
        <begin position="38"/>
        <end position="196"/>
    </location>
</feature>
<organism evidence="6">
    <name type="scientific">Tabanus bromius</name>
    <name type="common">Band-eyed brown horse fly</name>
    <dbReference type="NCBI Taxonomy" id="304241"/>
    <lineage>
        <taxon>Eukaryota</taxon>
        <taxon>Metazoa</taxon>
        <taxon>Ecdysozoa</taxon>
        <taxon>Arthropoda</taxon>
        <taxon>Hexapoda</taxon>
        <taxon>Insecta</taxon>
        <taxon>Pterygota</taxon>
        <taxon>Neoptera</taxon>
        <taxon>Endopterygota</taxon>
        <taxon>Diptera</taxon>
        <taxon>Brachycera</taxon>
        <taxon>Tabanomorpha</taxon>
        <taxon>Tabanoidea</taxon>
        <taxon>Tabanidae</taxon>
        <taxon>Tabanus</taxon>
    </lineage>
</organism>
<sequence length="238" mass="26665">DFCGPELCKQLPHIACNNNGTHPPECGAYVETSLFGYSLVDYIVNAINKKRNETAGGTHGLPKAVRMPLVKWDAELEELAILHTKTCVFAHDKCRNTRRFKRSGQNIYKHTTGKVPTTTWLINDAMKLWYDDEIDFVNATGIASYPLKTPGRVIGHYAQLVGERANRVGCGMTKWKENGAYEIMITCNFSSGNIAKYPVYRSGPVAGSQCKKRDKKFTNCCDADEYIDPNKVLKNGEY</sequence>
<protein>
    <submittedName>
        <fullName evidence="6">Putative scp</fullName>
    </submittedName>
</protein>
<evidence type="ECO:0000256" key="4">
    <source>
        <dbReference type="ARBA" id="ARBA00022729"/>
    </source>
</evidence>
<evidence type="ECO:0000256" key="1">
    <source>
        <dbReference type="ARBA" id="ARBA00004613"/>
    </source>
</evidence>
<comment type="similarity">
    <text evidence="2">Belongs to the CRISP family.</text>
</comment>
<dbReference type="InterPro" id="IPR002413">
    <property type="entry name" value="V5_allergen-like"/>
</dbReference>
<dbReference type="PANTHER" id="PTHR10334">
    <property type="entry name" value="CYSTEINE-RICH SECRETORY PROTEIN-RELATED"/>
    <property type="match status" value="1"/>
</dbReference>
<evidence type="ECO:0000259" key="5">
    <source>
        <dbReference type="SMART" id="SM00198"/>
    </source>
</evidence>
<dbReference type="AlphaFoldDB" id="A0A0K8TPV3"/>
<keyword evidence="3" id="KW-0964">Secreted</keyword>
<feature type="non-terminal residue" evidence="6">
    <location>
        <position position="1"/>
    </location>
</feature>
<dbReference type="EMBL" id="GDAI01001199">
    <property type="protein sequence ID" value="JAI16404.1"/>
    <property type="molecule type" value="mRNA"/>
</dbReference>
<comment type="subcellular location">
    <subcellularLocation>
        <location evidence="1">Secreted</location>
    </subcellularLocation>
</comment>
<dbReference type="PRINTS" id="PR00838">
    <property type="entry name" value="V5ALLERGEN"/>
</dbReference>
<dbReference type="CDD" id="cd05380">
    <property type="entry name" value="CAP_euk"/>
    <property type="match status" value="1"/>
</dbReference>
<dbReference type="PIRSF" id="PIRSF038921">
    <property type="entry name" value="P14a"/>
    <property type="match status" value="1"/>
</dbReference>
<dbReference type="SUPFAM" id="SSF55797">
    <property type="entry name" value="PR-1-like"/>
    <property type="match status" value="1"/>
</dbReference>
<dbReference type="GO" id="GO:0005576">
    <property type="term" value="C:extracellular region"/>
    <property type="evidence" value="ECO:0007669"/>
    <property type="project" value="UniProtKB-SubCell"/>
</dbReference>
<evidence type="ECO:0000256" key="3">
    <source>
        <dbReference type="ARBA" id="ARBA00022525"/>
    </source>
</evidence>